<accession>A0A3M6TEM9</accession>
<dbReference type="GO" id="GO:0000387">
    <property type="term" value="P:spliceosomal snRNP assembly"/>
    <property type="evidence" value="ECO:0007669"/>
    <property type="project" value="TreeGrafter"/>
</dbReference>
<keyword evidence="2" id="KW-1185">Reference proteome</keyword>
<dbReference type="GO" id="GO:0034719">
    <property type="term" value="C:SMN-Sm protein complex"/>
    <property type="evidence" value="ECO:0007669"/>
    <property type="project" value="InterPro"/>
</dbReference>
<name>A0A3M6TEM9_POCDA</name>
<dbReference type="PANTHER" id="PTHR14679">
    <property type="entry name" value="GEM-ASSOCIATED PROTEIN 7"/>
    <property type="match status" value="1"/>
</dbReference>
<dbReference type="AlphaFoldDB" id="A0A3M6TEM9"/>
<evidence type="ECO:0008006" key="3">
    <source>
        <dbReference type="Google" id="ProtNLM"/>
    </source>
</evidence>
<sequence length="110" mass="12235">MEDPSADPSSPSYQISSECESKVLTTDIEAEQDARAQLRDVFLRSIFASCNKPACFSMHEKTQVEAIFVATDINIENFQVSELQTPMGVVNEALLRSSDVLSFTIDLEKK</sequence>
<dbReference type="Gene3D" id="2.30.30.100">
    <property type="match status" value="1"/>
</dbReference>
<dbReference type="CDD" id="cd11677">
    <property type="entry name" value="Gemin7"/>
    <property type="match status" value="1"/>
</dbReference>
<dbReference type="STRING" id="46731.A0A3M6TEM9"/>
<organism evidence="1 2">
    <name type="scientific">Pocillopora damicornis</name>
    <name type="common">Cauliflower coral</name>
    <name type="synonym">Millepora damicornis</name>
    <dbReference type="NCBI Taxonomy" id="46731"/>
    <lineage>
        <taxon>Eukaryota</taxon>
        <taxon>Metazoa</taxon>
        <taxon>Cnidaria</taxon>
        <taxon>Anthozoa</taxon>
        <taxon>Hexacorallia</taxon>
        <taxon>Scleractinia</taxon>
        <taxon>Astrocoeniina</taxon>
        <taxon>Pocilloporidae</taxon>
        <taxon>Pocillopora</taxon>
    </lineage>
</organism>
<proteinExistence type="predicted"/>
<reference evidence="1 2" key="1">
    <citation type="journal article" date="2018" name="Sci. Rep.">
        <title>Comparative analysis of the Pocillopora damicornis genome highlights role of immune system in coral evolution.</title>
        <authorList>
            <person name="Cunning R."/>
            <person name="Bay R.A."/>
            <person name="Gillette P."/>
            <person name="Baker A.C."/>
            <person name="Traylor-Knowles N."/>
        </authorList>
    </citation>
    <scope>NUCLEOTIDE SEQUENCE [LARGE SCALE GENOMIC DNA]</scope>
    <source>
        <strain evidence="1">RSMAS</strain>
        <tissue evidence="1">Whole animal</tissue>
    </source>
</reference>
<evidence type="ECO:0000313" key="2">
    <source>
        <dbReference type="Proteomes" id="UP000275408"/>
    </source>
</evidence>
<dbReference type="PANTHER" id="PTHR14679:SF1">
    <property type="entry name" value="GEM-ASSOCIATED PROTEIN 7"/>
    <property type="match status" value="1"/>
</dbReference>
<dbReference type="Proteomes" id="UP000275408">
    <property type="component" value="Unassembled WGS sequence"/>
</dbReference>
<dbReference type="Pfam" id="PF11095">
    <property type="entry name" value="Gemin7"/>
    <property type="match status" value="1"/>
</dbReference>
<comment type="caution">
    <text evidence="1">The sequence shown here is derived from an EMBL/GenBank/DDBJ whole genome shotgun (WGS) entry which is preliminary data.</text>
</comment>
<gene>
    <name evidence="1" type="ORF">pdam_00007158</name>
</gene>
<evidence type="ECO:0000313" key="1">
    <source>
        <dbReference type="EMBL" id="RMX39791.1"/>
    </source>
</evidence>
<protein>
    <recommendedName>
        <fullName evidence="3">Gem-associated protein 7</fullName>
    </recommendedName>
</protein>
<dbReference type="EMBL" id="RCHS01003782">
    <property type="protein sequence ID" value="RMX39791.1"/>
    <property type="molecule type" value="Genomic_DNA"/>
</dbReference>
<dbReference type="InterPro" id="IPR020338">
    <property type="entry name" value="SMN_gemin7"/>
</dbReference>